<dbReference type="AlphaFoldDB" id="A0A2K0T6A6"/>
<proteinExistence type="predicted"/>
<dbReference type="Proteomes" id="UP000236546">
    <property type="component" value="Unassembled WGS sequence"/>
</dbReference>
<evidence type="ECO:0000313" key="1">
    <source>
        <dbReference type="EMBL" id="PNP41055.1"/>
    </source>
</evidence>
<protein>
    <submittedName>
        <fullName evidence="1">Uncharacterized protein</fullName>
    </submittedName>
</protein>
<accession>A0A2K0T6A6</accession>
<name>A0A2K0T6A6_9HYPO</name>
<comment type="caution">
    <text evidence="1">The sequence shown here is derived from an EMBL/GenBank/DDBJ whole genome shotgun (WGS) entry which is preliminary data.</text>
</comment>
<organism evidence="1 2">
    <name type="scientific">Trichoderma gamsii</name>
    <dbReference type="NCBI Taxonomy" id="398673"/>
    <lineage>
        <taxon>Eukaryota</taxon>
        <taxon>Fungi</taxon>
        <taxon>Dikarya</taxon>
        <taxon>Ascomycota</taxon>
        <taxon>Pezizomycotina</taxon>
        <taxon>Sordariomycetes</taxon>
        <taxon>Hypocreomycetidae</taxon>
        <taxon>Hypocreales</taxon>
        <taxon>Hypocreaceae</taxon>
        <taxon>Trichoderma</taxon>
    </lineage>
</organism>
<gene>
    <name evidence="1" type="ORF">TGAMA5MH_06923</name>
</gene>
<dbReference type="EMBL" id="MTYH01000059">
    <property type="protein sequence ID" value="PNP41055.1"/>
    <property type="molecule type" value="Genomic_DNA"/>
</dbReference>
<sequence>MSFIRARGVSPATAGLVARDAQVSGMGSRMNLRRSLESIGSLLRRSSSACTATDASNTCEKPVGPSTSTLAIVLGIM</sequence>
<reference evidence="1 2" key="1">
    <citation type="submission" date="2017-02" db="EMBL/GenBank/DDBJ databases">
        <title>Genomes of Trichoderma spp. with biocontrol activity.</title>
        <authorList>
            <person name="Gardiner D."/>
            <person name="Kazan K."/>
            <person name="Vos C."/>
            <person name="Harvey P."/>
        </authorList>
    </citation>
    <scope>NUCLEOTIDE SEQUENCE [LARGE SCALE GENOMIC DNA]</scope>
    <source>
        <strain evidence="1 2">A5MH</strain>
    </source>
</reference>
<evidence type="ECO:0000313" key="2">
    <source>
        <dbReference type="Proteomes" id="UP000236546"/>
    </source>
</evidence>